<protein>
    <submittedName>
        <fullName evidence="1">Origin recognition complex subunit 4</fullName>
    </submittedName>
</protein>
<keyword evidence="2" id="KW-1185">Reference proteome</keyword>
<sequence>MEFGDEFTPVSKLSKEELNEDVLLKQLKQKQNVRKEETAKKRTATLNFFQSFKLSNTESKKRKLDESEDQMDQEDVSTHQDTSIDNKSHSSADVEFIKKTIKRQLLNPILDTPQVKELFNIMQNTVRDNEGTSTVLIGPKSCGKTTLINQCIAKLNDLYPDQFFVIRLNSFIHNDDISAIREIATQLNVFLKSHGHPLNIESRQINNAFKQVLSILESDVGVSFIFIIDNLEDFTTGNKQVLLYNLLDITTNSKSVCVIGTSTKFTTRELLEKRVRSRFSQRLIIMNKISNIDSFTRECLKGFKLSEEDQALLDNMDYGIEWNRQFDEIGSNLKKLIIMNFNTVRSIKVFNNSMFLPLSMISTNSPLLDDERITLKPPQNYIESLIKSLSTTEILLAIACARVIEKSNLSALNFNLSYQEYTAMMKEFNESRTILKTSSIANHAILNSVKVTTKIWNADIMKNCWMALYRLGLLIEYVPNTVERGIATGNSNKYFMLDDNKMCQLDISLMELNTLVADKFKTLTKL</sequence>
<evidence type="ECO:0000313" key="2">
    <source>
        <dbReference type="Proteomes" id="UP001152531"/>
    </source>
</evidence>
<dbReference type="Proteomes" id="UP001152531">
    <property type="component" value="Unassembled WGS sequence"/>
</dbReference>
<name>A0ACA9Y6C3_9ASCO</name>
<proteinExistence type="predicted"/>
<organism evidence="1 2">
    <name type="scientific">[Candida] jaroonii</name>
    <dbReference type="NCBI Taxonomy" id="467808"/>
    <lineage>
        <taxon>Eukaryota</taxon>
        <taxon>Fungi</taxon>
        <taxon>Dikarya</taxon>
        <taxon>Ascomycota</taxon>
        <taxon>Saccharomycotina</taxon>
        <taxon>Pichiomycetes</taxon>
        <taxon>Debaryomycetaceae</taxon>
        <taxon>Yamadazyma</taxon>
    </lineage>
</organism>
<accession>A0ACA9Y6C3</accession>
<dbReference type="EMBL" id="CALSDN010000004">
    <property type="protein sequence ID" value="CAH6720565.1"/>
    <property type="molecule type" value="Genomic_DNA"/>
</dbReference>
<gene>
    <name evidence="1" type="ORF">CLIB1444_04S02960</name>
</gene>
<evidence type="ECO:0000313" key="1">
    <source>
        <dbReference type="EMBL" id="CAH6720565.1"/>
    </source>
</evidence>
<reference evidence="1" key="1">
    <citation type="submission" date="2022-06" db="EMBL/GenBank/DDBJ databases">
        <authorList>
            <person name="Legras J.-L."/>
            <person name="Devillers H."/>
            <person name="Grondin C."/>
        </authorList>
    </citation>
    <scope>NUCLEOTIDE SEQUENCE</scope>
    <source>
        <strain evidence="1">CLIB 1444</strain>
    </source>
</reference>
<comment type="caution">
    <text evidence="1">The sequence shown here is derived from an EMBL/GenBank/DDBJ whole genome shotgun (WGS) entry which is preliminary data.</text>
</comment>